<dbReference type="PRINTS" id="PR00723">
    <property type="entry name" value="SUBTILISIN"/>
</dbReference>
<dbReference type="InterPro" id="IPR000209">
    <property type="entry name" value="Peptidase_S8/S53_dom"/>
</dbReference>
<comment type="similarity">
    <text evidence="1 5">Belongs to the peptidase S8 family.</text>
</comment>
<evidence type="ECO:0000313" key="9">
    <source>
        <dbReference type="Proteomes" id="UP000813018"/>
    </source>
</evidence>
<feature type="active site" description="Charge relay system" evidence="5">
    <location>
        <position position="416"/>
    </location>
</feature>
<feature type="active site" description="Charge relay system" evidence="5">
    <location>
        <position position="185"/>
    </location>
</feature>
<keyword evidence="9" id="KW-1185">Reference proteome</keyword>
<keyword evidence="4 5" id="KW-0720">Serine protease</keyword>
<feature type="domain" description="Fervidolysin-like N-terminal prodomain" evidence="7">
    <location>
        <begin position="44"/>
        <end position="128"/>
    </location>
</feature>
<dbReference type="InterPro" id="IPR015500">
    <property type="entry name" value="Peptidase_S8_subtilisin-rel"/>
</dbReference>
<evidence type="ECO:0000256" key="1">
    <source>
        <dbReference type="ARBA" id="ARBA00011073"/>
    </source>
</evidence>
<dbReference type="InterPro" id="IPR036852">
    <property type="entry name" value="Peptidase_S8/S53_dom_sf"/>
</dbReference>
<dbReference type="PANTHER" id="PTHR43806:SF11">
    <property type="entry name" value="CEREVISIN-RELATED"/>
    <property type="match status" value="1"/>
</dbReference>
<dbReference type="Proteomes" id="UP000813018">
    <property type="component" value="Unassembled WGS sequence"/>
</dbReference>
<evidence type="ECO:0000256" key="4">
    <source>
        <dbReference type="ARBA" id="ARBA00022825"/>
    </source>
</evidence>
<dbReference type="EMBL" id="JAHYXK010000018">
    <property type="protein sequence ID" value="MBW7468763.1"/>
    <property type="molecule type" value="Genomic_DNA"/>
</dbReference>
<organism evidence="8 9">
    <name type="scientific">Pontibacter aydingkolensis</name>
    <dbReference type="NCBI Taxonomy" id="1911536"/>
    <lineage>
        <taxon>Bacteria</taxon>
        <taxon>Pseudomonadati</taxon>
        <taxon>Bacteroidota</taxon>
        <taxon>Cytophagia</taxon>
        <taxon>Cytophagales</taxon>
        <taxon>Hymenobacteraceae</taxon>
        <taxon>Pontibacter</taxon>
    </lineage>
</organism>
<protein>
    <submittedName>
        <fullName evidence="8">S8 family serine peptidase</fullName>
    </submittedName>
</protein>
<proteinExistence type="inferred from homology"/>
<dbReference type="PROSITE" id="PS00137">
    <property type="entry name" value="SUBTILASE_HIS"/>
    <property type="match status" value="1"/>
</dbReference>
<dbReference type="InterPro" id="IPR023828">
    <property type="entry name" value="Peptidase_S8_Ser-AS"/>
</dbReference>
<dbReference type="RefSeq" id="WP_219878632.1">
    <property type="nucleotide sequence ID" value="NZ_JAHYXK010000018.1"/>
</dbReference>
<evidence type="ECO:0000259" key="6">
    <source>
        <dbReference type="Pfam" id="PF00082"/>
    </source>
</evidence>
<comment type="caution">
    <text evidence="8">The sequence shown here is derived from an EMBL/GenBank/DDBJ whole genome shotgun (WGS) entry which is preliminary data.</text>
</comment>
<evidence type="ECO:0000256" key="2">
    <source>
        <dbReference type="ARBA" id="ARBA00022670"/>
    </source>
</evidence>
<keyword evidence="2 5" id="KW-0645">Protease</keyword>
<dbReference type="PROSITE" id="PS00138">
    <property type="entry name" value="SUBTILASE_SER"/>
    <property type="match status" value="1"/>
</dbReference>
<dbReference type="InterPro" id="IPR050131">
    <property type="entry name" value="Peptidase_S8_subtilisin-like"/>
</dbReference>
<dbReference type="Pfam" id="PF00082">
    <property type="entry name" value="Peptidase_S8"/>
    <property type="match status" value="1"/>
</dbReference>
<evidence type="ECO:0000256" key="5">
    <source>
        <dbReference type="PROSITE-ProRule" id="PRU01240"/>
    </source>
</evidence>
<dbReference type="PROSITE" id="PS51257">
    <property type="entry name" value="PROKAR_LIPOPROTEIN"/>
    <property type="match status" value="1"/>
</dbReference>
<dbReference type="PROSITE" id="PS51892">
    <property type="entry name" value="SUBTILASE"/>
    <property type="match status" value="1"/>
</dbReference>
<evidence type="ECO:0000259" key="7">
    <source>
        <dbReference type="Pfam" id="PF22148"/>
    </source>
</evidence>
<dbReference type="InterPro" id="IPR054399">
    <property type="entry name" value="Fervidolysin-like_N_prodom"/>
</dbReference>
<name>A0ABS7CY88_9BACT</name>
<evidence type="ECO:0000313" key="8">
    <source>
        <dbReference type="EMBL" id="MBW7468763.1"/>
    </source>
</evidence>
<sequence length="470" mass="48643">MKILNIKTGKTALTIAAFSISFLTGCEKEELLEDGSLSHVQESEASAAQGHEHVANQVLVKFKAGTSGDVRARALSRVSGRVQEVILTRTMERFGDKEGLLLVHTPMAALEAIGKLRGAAEIEYAEPNFIYRHHATSNDPYYTNGSLWGMYGGSSSPANQYGSHASAAWAGNHVGSPTVVIGIIDEGVMHAHADLQANIWTNPGEIAGNGIDDDGNGYVDDVYGWDFDGNNNSTYDGTNDDHGTHVAGTIGAKGGNGTGVAGVVWNVKMITAKFLGRNGGTTANAIKSVDYITDLKKRHGLNLVATNNSWGGGGFSQGLYEAINRANAENILFVAAAGNGGRDGVGDDNDKTPHYPSSYANANIISVASITSSGAKSGFSNYGATSVDIGAPGSGIYSTLPGRKDASNYGSYSGTSMATPHVTGAVALYAASNTSANAATIKNAILSSATATSSLTGKCVSGGRLNVSSY</sequence>
<accession>A0ABS7CY88</accession>
<feature type="domain" description="Peptidase S8/S53" evidence="6">
    <location>
        <begin position="178"/>
        <end position="452"/>
    </location>
</feature>
<dbReference type="Pfam" id="PF22148">
    <property type="entry name" value="Fervidolysin_NPro-like"/>
    <property type="match status" value="1"/>
</dbReference>
<feature type="active site" description="Charge relay system" evidence="5">
    <location>
        <position position="242"/>
    </location>
</feature>
<dbReference type="InterPro" id="IPR034204">
    <property type="entry name" value="PfSUB1-like_cat_dom"/>
</dbReference>
<dbReference type="SUPFAM" id="SSF52743">
    <property type="entry name" value="Subtilisin-like"/>
    <property type="match status" value="1"/>
</dbReference>
<gene>
    <name evidence="8" type="ORF">K0O23_16940</name>
</gene>
<dbReference type="CDD" id="cd07473">
    <property type="entry name" value="Peptidases_S8_Subtilisin_like"/>
    <property type="match status" value="1"/>
</dbReference>
<dbReference type="PANTHER" id="PTHR43806">
    <property type="entry name" value="PEPTIDASE S8"/>
    <property type="match status" value="1"/>
</dbReference>
<dbReference type="Gene3D" id="3.40.50.200">
    <property type="entry name" value="Peptidase S8/S53 domain"/>
    <property type="match status" value="1"/>
</dbReference>
<reference evidence="8 9" key="1">
    <citation type="journal article" date="2016" name="Int. J. Syst. Evol. Microbiol.">
        <title>Pontibacter aydingkolensis sp. nov., isolated from soil of a salt lake.</title>
        <authorList>
            <person name="Osman G."/>
            <person name="Zhang T."/>
            <person name="Lou K."/>
            <person name="Gao Y."/>
            <person name="Chang W."/>
            <person name="Lin Q."/>
            <person name="Yang H.M."/>
            <person name="Huo X.D."/>
            <person name="Wang N."/>
        </authorList>
    </citation>
    <scope>NUCLEOTIDE SEQUENCE [LARGE SCALE GENOMIC DNA]</scope>
    <source>
        <strain evidence="8 9">KACC 19255</strain>
    </source>
</reference>
<evidence type="ECO:0000256" key="3">
    <source>
        <dbReference type="ARBA" id="ARBA00022801"/>
    </source>
</evidence>
<dbReference type="InterPro" id="IPR022398">
    <property type="entry name" value="Peptidase_S8_His-AS"/>
</dbReference>
<keyword evidence="3 5" id="KW-0378">Hydrolase</keyword>